<dbReference type="RefSeq" id="WP_133941001.1">
    <property type="nucleotide sequence ID" value="NZ_CP038241.1"/>
</dbReference>
<evidence type="ECO:0000256" key="2">
    <source>
        <dbReference type="SAM" id="SignalP"/>
    </source>
</evidence>
<name>A0AAE6YK94_9GAMM</name>
<proteinExistence type="predicted"/>
<accession>A0AAE6YK94</accession>
<evidence type="ECO:0000313" key="3">
    <source>
        <dbReference type="EMBL" id="QIV96372.1"/>
    </source>
</evidence>
<keyword evidence="4" id="KW-1185">Reference proteome</keyword>
<evidence type="ECO:0000313" key="4">
    <source>
        <dbReference type="Proteomes" id="UP000502004"/>
    </source>
</evidence>
<feature type="chain" id="PRO_5041985525" evidence="2">
    <location>
        <begin position="21"/>
        <end position="58"/>
    </location>
</feature>
<reference evidence="3 4" key="1">
    <citation type="submission" date="2019-03" db="EMBL/GenBank/DDBJ databases">
        <title>Complete Genome Sequence of Allofrancisella inopinata Strain SYSU YG23 Isolated from Water-Cooling Systems in China.</title>
        <authorList>
            <person name="Ohrman C."/>
            <person name="Uneklint I."/>
            <person name="Sjodin A."/>
        </authorList>
    </citation>
    <scope>NUCLEOTIDE SEQUENCE [LARGE SCALE GENOMIC DNA]</scope>
    <source>
        <strain evidence="3 4">SYSU YG23</strain>
    </source>
</reference>
<gene>
    <name evidence="3" type="ORF">E4K63_05845</name>
</gene>
<dbReference type="Proteomes" id="UP000502004">
    <property type="component" value="Chromosome"/>
</dbReference>
<keyword evidence="2" id="KW-0732">Signal</keyword>
<feature type="signal peptide" evidence="2">
    <location>
        <begin position="1"/>
        <end position="20"/>
    </location>
</feature>
<protein>
    <submittedName>
        <fullName evidence="3">Endoglucanase</fullName>
    </submittedName>
</protein>
<dbReference type="EMBL" id="CP038241">
    <property type="protein sequence ID" value="QIV96372.1"/>
    <property type="molecule type" value="Genomic_DNA"/>
</dbReference>
<feature type="compositionally biased region" description="Low complexity" evidence="1">
    <location>
        <begin position="36"/>
        <end position="49"/>
    </location>
</feature>
<dbReference type="KEGG" id="aii:E4K63_05845"/>
<organism evidence="3 4">
    <name type="scientific">Allofrancisella inopinata</name>
    <dbReference type="NCBI Taxonomy" id="1085647"/>
    <lineage>
        <taxon>Bacteria</taxon>
        <taxon>Pseudomonadati</taxon>
        <taxon>Pseudomonadota</taxon>
        <taxon>Gammaproteobacteria</taxon>
        <taxon>Thiotrichales</taxon>
        <taxon>Francisellaceae</taxon>
        <taxon>Allofrancisella</taxon>
    </lineage>
</organism>
<evidence type="ECO:0000256" key="1">
    <source>
        <dbReference type="SAM" id="MobiDB-lite"/>
    </source>
</evidence>
<dbReference type="AlphaFoldDB" id="A0AAE6YK94"/>
<sequence length="58" mass="6662">MKKIIGFTFLAFLSFTTIYAKNLQLMQANIQKAQEENSSSQKSNTNSKTLLKQYREQG</sequence>
<feature type="region of interest" description="Disordered" evidence="1">
    <location>
        <begin position="32"/>
        <end position="58"/>
    </location>
</feature>